<dbReference type="InterPro" id="IPR000626">
    <property type="entry name" value="Ubiquitin-like_dom"/>
</dbReference>
<evidence type="ECO:0000256" key="7">
    <source>
        <dbReference type="ARBA" id="ARBA00022703"/>
    </source>
</evidence>
<dbReference type="GO" id="GO:0036503">
    <property type="term" value="P:ERAD pathway"/>
    <property type="evidence" value="ECO:0007669"/>
    <property type="project" value="TreeGrafter"/>
</dbReference>
<evidence type="ECO:0000256" key="5">
    <source>
        <dbReference type="ARBA" id="ARBA00022490"/>
    </source>
</evidence>
<evidence type="ECO:0000313" key="14">
    <source>
        <dbReference type="EMBL" id="MBC1178482.1"/>
    </source>
</evidence>
<dbReference type="GO" id="GO:0006325">
    <property type="term" value="P:chromatin organization"/>
    <property type="evidence" value="ECO:0007669"/>
    <property type="project" value="UniProtKB-KW"/>
</dbReference>
<evidence type="ECO:0000256" key="8">
    <source>
        <dbReference type="ARBA" id="ARBA00022853"/>
    </source>
</evidence>
<reference evidence="14" key="2">
    <citation type="journal article" date="2020" name="BMC">
        <title>Leishmania infection induces a limited differential gene expression in the sand fly midgut.</title>
        <authorList>
            <person name="Coutinho-Abreu I.V."/>
            <person name="Serafim T.D."/>
            <person name="Meneses C."/>
            <person name="Kamhawi S."/>
            <person name="Oliveira F."/>
            <person name="Valenzuela J.G."/>
        </authorList>
    </citation>
    <scope>NUCLEOTIDE SEQUENCE</scope>
    <source>
        <strain evidence="14">Jacobina</strain>
        <tissue evidence="14">Midgut</tissue>
    </source>
</reference>
<evidence type="ECO:0000313" key="16">
    <source>
        <dbReference type="Proteomes" id="UP000092461"/>
    </source>
</evidence>
<dbReference type="GO" id="GO:0071818">
    <property type="term" value="C:BAT3 complex"/>
    <property type="evidence" value="ECO:0007669"/>
    <property type="project" value="TreeGrafter"/>
</dbReference>
<feature type="region of interest" description="Disordered" evidence="12">
    <location>
        <begin position="215"/>
        <end position="294"/>
    </location>
</feature>
<dbReference type="FunFam" id="3.10.20.90:FF:000161">
    <property type="entry name" value="Uncharacterized protein, isoform C"/>
    <property type="match status" value="1"/>
</dbReference>
<feature type="compositionally biased region" description="Low complexity" evidence="12">
    <location>
        <begin position="238"/>
        <end position="294"/>
    </location>
</feature>
<evidence type="ECO:0000256" key="11">
    <source>
        <dbReference type="ARBA" id="ARBA00030033"/>
    </source>
</evidence>
<dbReference type="GO" id="GO:0031593">
    <property type="term" value="F:polyubiquitin modification-dependent protein binding"/>
    <property type="evidence" value="ECO:0007669"/>
    <property type="project" value="TreeGrafter"/>
</dbReference>
<keyword evidence="6" id="KW-0964">Secreted</keyword>
<dbReference type="Gene3D" id="3.10.20.90">
    <property type="entry name" value="Phosphatidylinositol 3-kinase Catalytic Subunit, Chain A, domain 1"/>
    <property type="match status" value="1"/>
</dbReference>
<dbReference type="InterPro" id="IPR021925">
    <property type="entry name" value="BAG6"/>
</dbReference>
<feature type="domain" description="Ubiquitin-like" evidence="13">
    <location>
        <begin position="2"/>
        <end position="63"/>
    </location>
</feature>
<dbReference type="CDD" id="cd01809">
    <property type="entry name" value="Ubl_BAG6"/>
    <property type="match status" value="1"/>
</dbReference>
<dbReference type="Proteomes" id="UP000092461">
    <property type="component" value="Unassembled WGS sequence"/>
</dbReference>
<protein>
    <recommendedName>
        <fullName evidence="11">BCL2-associated athanogene 6</fullName>
    </recommendedName>
</protein>
<dbReference type="GO" id="GO:0051787">
    <property type="term" value="F:misfolded protein binding"/>
    <property type="evidence" value="ECO:0007669"/>
    <property type="project" value="TreeGrafter"/>
</dbReference>
<dbReference type="GO" id="GO:0005576">
    <property type="term" value="C:extracellular region"/>
    <property type="evidence" value="ECO:0007669"/>
    <property type="project" value="UniProtKB-SubCell"/>
</dbReference>
<evidence type="ECO:0000256" key="3">
    <source>
        <dbReference type="ARBA" id="ARBA00004550"/>
    </source>
</evidence>
<name>A0A1B0CMH8_LUTLO</name>
<evidence type="ECO:0000313" key="15">
    <source>
        <dbReference type="EnsemblMetazoa" id="LLOJ005866-PA"/>
    </source>
</evidence>
<reference evidence="16" key="1">
    <citation type="submission" date="2012-05" db="EMBL/GenBank/DDBJ databases">
        <title>Whole Genome Assembly of Lutzomyia longipalpis.</title>
        <authorList>
            <person name="Richards S."/>
            <person name="Qu C."/>
            <person name="Dillon R."/>
            <person name="Worley K."/>
            <person name="Scherer S."/>
            <person name="Batterton M."/>
            <person name="Taylor A."/>
            <person name="Hawes A."/>
            <person name="Hernandez B."/>
            <person name="Kovar C."/>
            <person name="Mandapat C."/>
            <person name="Pham C."/>
            <person name="Qu C."/>
            <person name="Jing C."/>
            <person name="Bess C."/>
            <person name="Bandaranaike D."/>
            <person name="Ngo D."/>
            <person name="Ongeri F."/>
            <person name="Arias F."/>
            <person name="Lara F."/>
            <person name="Weissenberger G."/>
            <person name="Kamau G."/>
            <person name="Han H."/>
            <person name="Shen H."/>
            <person name="Dinh H."/>
            <person name="Khalil I."/>
            <person name="Jones J."/>
            <person name="Shafer J."/>
            <person name="Jayaseelan J."/>
            <person name="Quiroz J."/>
            <person name="Blankenburg K."/>
            <person name="Nguyen L."/>
            <person name="Jackson L."/>
            <person name="Francisco L."/>
            <person name="Tang L.-Y."/>
            <person name="Pu L.-L."/>
            <person name="Perales L."/>
            <person name="Lorensuhewa L."/>
            <person name="Munidasa M."/>
            <person name="Coyle M."/>
            <person name="Taylor M."/>
            <person name="Puazo M."/>
            <person name="Firestine M."/>
            <person name="Scheel M."/>
            <person name="Javaid M."/>
            <person name="Wang M."/>
            <person name="Li M."/>
            <person name="Tabassum N."/>
            <person name="Saada N."/>
            <person name="Osuji N."/>
            <person name="Aqrawi P."/>
            <person name="Fu Q."/>
            <person name="Thornton R."/>
            <person name="Raj R."/>
            <person name="Goodspeed R."/>
            <person name="Mata R."/>
            <person name="Najjar R."/>
            <person name="Gubbala S."/>
            <person name="Lee S."/>
            <person name="Denson S."/>
            <person name="Patil S."/>
            <person name="Macmil S."/>
            <person name="Qi S."/>
            <person name="Matskevitch T."/>
            <person name="Palculict T."/>
            <person name="Mathew T."/>
            <person name="Vee V."/>
            <person name="Velamala V."/>
            <person name="Korchina V."/>
            <person name="Cai W."/>
            <person name="Liu W."/>
            <person name="Dai W."/>
            <person name="Zou X."/>
            <person name="Zhu Y."/>
            <person name="Zhang Y."/>
            <person name="Wu Y.-Q."/>
            <person name="Xin Y."/>
            <person name="Nazarath L."/>
            <person name="Kovar C."/>
            <person name="Han Y."/>
            <person name="Muzny D."/>
            <person name="Gibbs R."/>
        </authorList>
    </citation>
    <scope>NUCLEOTIDE SEQUENCE [LARGE SCALE GENOMIC DNA]</scope>
    <source>
        <strain evidence="16">Jacobina</strain>
    </source>
</reference>
<sequence length="801" mass="86802">MINVTVKTLDSQNHQFSVDDEITVRQFKEHIAEKVNVEADLQRIIYCGRLLKDEKFLREYDVNGKVVHLVQRAPPTTVPTTSTTETPPQNRWRVRNLNARSPLIRAIDGMAPQAPAPSLNPSSTLCMNRITVARHMLECANNIARFLENPEGGLNNAAMEDLAQQSLESTVFEVGISAVGEMDIPQVQMQNLMHAFQGAVTAALRQNGVPNIRVMQPGAQLGSGERPAEAVPSVQVPEAASGEDAAATGDAAAATTRPQSSSTTESPSSQSSPTAGAEGAAAAPGQRPRQQTTRTQVLATVVQQMRDVQARLEPFVQQYYDILQNDPTYETEDERNTAQRVFDHVSEAFHYISHAQHAISDLMLCLSSTTPRHLCCRPILVEQSAFVSSEFTVPQYYDILQNDPTYETEDERNTAQRVFDHVSEAFHYISHAQHAISDLMLCLSSTTPRHLCCRPILVEQSAFVSSEFTVPANLANVTRPNGNNNETAAATGVAVPQNTGQGENNNASTMQQQQQEGDQQRGNNDGPQAAAPLRPGGAPQSAEAATDDGRMPRASGNQELQIARIIQAVVNTAPVDADLQVEINPPQSSASTSNQPSTATTTAATSSNATLTPNEWTINVHLGDIGLGNVIGGGLNQVPRVTTVTLPTTSTQTRSTARQQMHTANIPAAQMRNFRPASGNLFSVFDRFLPCNSHHIWDRNGPQGAEQRARANQATQAQNQATQSGGIEVTQADAPHVGHIGQTLPSAALRAIRQMDSTTFADLLDPPLNPDMINEIYPYLQAFVHDTFFNGTTVSEESTAQ</sequence>
<keyword evidence="8" id="KW-0156">Chromatin regulator</keyword>
<feature type="region of interest" description="Disordered" evidence="12">
    <location>
        <begin position="584"/>
        <end position="608"/>
    </location>
</feature>
<evidence type="ECO:0000256" key="10">
    <source>
        <dbReference type="ARBA" id="ARBA00023242"/>
    </source>
</evidence>
<dbReference type="GO" id="GO:0005634">
    <property type="term" value="C:nucleus"/>
    <property type="evidence" value="ECO:0007669"/>
    <property type="project" value="UniProtKB-SubCell"/>
</dbReference>
<reference evidence="15" key="3">
    <citation type="submission" date="2020-05" db="UniProtKB">
        <authorList>
            <consortium name="EnsemblMetazoa"/>
        </authorList>
    </citation>
    <scope>IDENTIFICATION</scope>
    <source>
        <strain evidence="15">Jacobina</strain>
    </source>
</reference>
<dbReference type="Pfam" id="PF00240">
    <property type="entry name" value="ubiquitin"/>
    <property type="match status" value="1"/>
</dbReference>
<dbReference type="VEuPathDB" id="VectorBase:LLOJ005866"/>
<dbReference type="GO" id="GO:0006915">
    <property type="term" value="P:apoptotic process"/>
    <property type="evidence" value="ECO:0007669"/>
    <property type="project" value="UniProtKB-KW"/>
</dbReference>
<organism evidence="15 16">
    <name type="scientific">Lutzomyia longipalpis</name>
    <name type="common">Sand fly</name>
    <dbReference type="NCBI Taxonomy" id="7200"/>
    <lineage>
        <taxon>Eukaryota</taxon>
        <taxon>Metazoa</taxon>
        <taxon>Ecdysozoa</taxon>
        <taxon>Arthropoda</taxon>
        <taxon>Hexapoda</taxon>
        <taxon>Insecta</taxon>
        <taxon>Pterygota</taxon>
        <taxon>Neoptera</taxon>
        <taxon>Endopterygota</taxon>
        <taxon>Diptera</taxon>
        <taxon>Nematocera</taxon>
        <taxon>Psychodoidea</taxon>
        <taxon>Psychodidae</taxon>
        <taxon>Lutzomyia</taxon>
        <taxon>Lutzomyia</taxon>
    </lineage>
</organism>
<dbReference type="Pfam" id="PF12057">
    <property type="entry name" value="BAG6"/>
    <property type="match status" value="2"/>
</dbReference>
<dbReference type="EMBL" id="GITU01009779">
    <property type="protein sequence ID" value="MBC1178482.1"/>
    <property type="molecule type" value="Transcribed_RNA"/>
</dbReference>
<keyword evidence="7" id="KW-0053">Apoptosis</keyword>
<dbReference type="EMBL" id="AJWK01018753">
    <property type="status" value="NOT_ANNOTATED_CDS"/>
    <property type="molecule type" value="Genomic_DNA"/>
</dbReference>
<dbReference type="EMBL" id="AJWK01018754">
    <property type="status" value="NOT_ANNOTATED_CDS"/>
    <property type="molecule type" value="Genomic_DNA"/>
</dbReference>
<comment type="subcellular location">
    <subcellularLocation>
        <location evidence="2">Cytoplasm</location>
        <location evidence="2">Cytosol</location>
    </subcellularLocation>
    <subcellularLocation>
        <location evidence="1">Nucleus</location>
    </subcellularLocation>
    <subcellularLocation>
        <location evidence="3">Secreted</location>
        <location evidence="3">Extracellular exosome</location>
    </subcellularLocation>
</comment>
<dbReference type="SMART" id="SM00213">
    <property type="entry name" value="UBQ"/>
    <property type="match status" value="1"/>
</dbReference>
<evidence type="ECO:0000256" key="6">
    <source>
        <dbReference type="ARBA" id="ARBA00022525"/>
    </source>
</evidence>
<keyword evidence="16" id="KW-1185">Reference proteome</keyword>
<dbReference type="AlphaFoldDB" id="A0A1B0CMH8"/>
<keyword evidence="4" id="KW-0813">Transport</keyword>
<proteinExistence type="predicted"/>
<dbReference type="EMBL" id="AJWK01018755">
    <property type="status" value="NOT_ANNOTATED_CDS"/>
    <property type="molecule type" value="Genomic_DNA"/>
</dbReference>
<evidence type="ECO:0000256" key="4">
    <source>
        <dbReference type="ARBA" id="ARBA00022448"/>
    </source>
</evidence>
<dbReference type="PANTHER" id="PTHR15204:SF0">
    <property type="entry name" value="LARGE PROLINE-RICH PROTEIN BAG6"/>
    <property type="match status" value="1"/>
</dbReference>
<evidence type="ECO:0000256" key="2">
    <source>
        <dbReference type="ARBA" id="ARBA00004514"/>
    </source>
</evidence>
<dbReference type="VEuPathDB" id="VectorBase:LLONM1_011166"/>
<accession>A0A1B0CMH8</accession>
<feature type="compositionally biased region" description="Polar residues" evidence="12">
    <location>
        <begin position="496"/>
        <end position="510"/>
    </location>
</feature>
<evidence type="ECO:0000256" key="12">
    <source>
        <dbReference type="SAM" id="MobiDB-lite"/>
    </source>
</evidence>
<dbReference type="PANTHER" id="PTHR15204">
    <property type="entry name" value="LARGE PROLINE-RICH PROTEIN BAG6"/>
    <property type="match status" value="1"/>
</dbReference>
<keyword evidence="10" id="KW-0539">Nucleus</keyword>
<evidence type="ECO:0000259" key="13">
    <source>
        <dbReference type="PROSITE" id="PS50053"/>
    </source>
</evidence>
<dbReference type="EnsemblMetazoa" id="LLOJ005866-RA">
    <property type="protein sequence ID" value="LLOJ005866-PA"/>
    <property type="gene ID" value="LLOJ005866"/>
</dbReference>
<dbReference type="InterPro" id="IPR029071">
    <property type="entry name" value="Ubiquitin-like_domsf"/>
</dbReference>
<keyword evidence="9" id="KW-0143">Chaperone</keyword>
<feature type="region of interest" description="Disordered" evidence="12">
    <location>
        <begin position="496"/>
        <end position="554"/>
    </location>
</feature>
<evidence type="ECO:0000256" key="1">
    <source>
        <dbReference type="ARBA" id="ARBA00004123"/>
    </source>
</evidence>
<evidence type="ECO:0000256" key="9">
    <source>
        <dbReference type="ARBA" id="ARBA00023186"/>
    </source>
</evidence>
<dbReference type="PROSITE" id="PS50053">
    <property type="entry name" value="UBIQUITIN_2"/>
    <property type="match status" value="1"/>
</dbReference>
<dbReference type="SUPFAM" id="SSF54236">
    <property type="entry name" value="Ubiquitin-like"/>
    <property type="match status" value="1"/>
</dbReference>
<keyword evidence="5" id="KW-0963">Cytoplasm</keyword>